<dbReference type="Proteomes" id="UP000219286">
    <property type="component" value="Unassembled WGS sequence"/>
</dbReference>
<organism evidence="2 3">
    <name type="scientific">Trichoderma parareesei</name>
    <name type="common">Filamentous fungus</name>
    <dbReference type="NCBI Taxonomy" id="858221"/>
    <lineage>
        <taxon>Eukaryota</taxon>
        <taxon>Fungi</taxon>
        <taxon>Dikarya</taxon>
        <taxon>Ascomycota</taxon>
        <taxon>Pezizomycotina</taxon>
        <taxon>Sordariomycetes</taxon>
        <taxon>Hypocreomycetidae</taxon>
        <taxon>Hypocreales</taxon>
        <taxon>Hypocreaceae</taxon>
        <taxon>Trichoderma</taxon>
    </lineage>
</organism>
<protein>
    <submittedName>
        <fullName evidence="2">ABC transporter</fullName>
    </submittedName>
</protein>
<dbReference type="Pfam" id="PF26639">
    <property type="entry name" value="Het-6_barrel"/>
    <property type="match status" value="1"/>
</dbReference>
<dbReference type="EMBL" id="LFMI01000658">
    <property type="protein sequence ID" value="OTA06113.1"/>
    <property type="molecule type" value="Genomic_DNA"/>
</dbReference>
<evidence type="ECO:0000313" key="3">
    <source>
        <dbReference type="Proteomes" id="UP000219286"/>
    </source>
</evidence>
<accession>A0A2H2ZGK9</accession>
<dbReference type="AlphaFoldDB" id="A0A2H2ZGK9"/>
<feature type="domain" description="Heterokaryon incompatibility" evidence="1">
    <location>
        <begin position="63"/>
        <end position="256"/>
    </location>
</feature>
<dbReference type="InterPro" id="IPR052895">
    <property type="entry name" value="HetReg/Transcr_Mod"/>
</dbReference>
<dbReference type="OrthoDB" id="5416609at2759"/>
<sequence length="690" mass="77949">MGHQERINIRSPAGAAAVYKDVAHLDSVQEEIRMLHLECGSGSSLPQCTLHRVSLRSDPPPKYEALSYTWGDENDRREIAVNGYIVDVTVNLYSALRRLRLENETRVLWIDALCINQTDLDERSQQVQLMRNIYTLCDRTVIWVGETPEDLSPTWGMHWYGDEKDDKAMDWFWDDFYPEADLSEADANDVDWIFHAFANIRLFSGGHLSDQPLFTDLTGDEFSYSMSYPDYCCQVADALAPFYESPWWTRIWTVQEVILPAKAAFLYGPISIDMSFLLDAFSALTGHMFEPCCSEVFSSSNFSVRKCLRKLGSALTNIKNIRTSHGNGASVDLWETMTTFRARFATDNRDKVHGVLGLINSWPGQPIIPNYRTAAEAIYCQAAISTATGTKSLLPLHFPLQKHACPGLSSWCVDWTAASGLADQLNDFQWSQQQFRVFPTHGRDQFHMIPHADNRILEVKGRGGDRVASVGRICQGNNPTEKRKAHCDWFLLADLHRNPTKPNPAGCSNFEAFWKCLCWDMIMRTREGAVVESARSTGTQSYEAFVGYCHSSPKSVFHPQGLSQADREAVLRLDPNFETTEDTDWGHYSQPDFLTEQFINGLTHNTTMFLTDSGYLGLGPPETQVGDEVWCLFGGQMPFVLRQLGAKQEFLPGQGERRLHQVFGICYVHGIMDGEIANDKNISVKTLYLA</sequence>
<reference evidence="2 3" key="1">
    <citation type="journal article" date="2015" name="Genome Announc.">
        <title>Genome sequence and annotation of Trichoderma parareesei, the ancestor of the cellulase producer Trichoderma reesei.</title>
        <authorList>
            <person name="Yang D."/>
            <person name="Pomraning K."/>
            <person name="Kopchinskiy A."/>
            <person name="Karimi Aghcheh R."/>
            <person name="Atanasova L."/>
            <person name="Chenthamara K."/>
            <person name="Baker S.E."/>
            <person name="Zhang R."/>
            <person name="Shen Q."/>
            <person name="Freitag M."/>
            <person name="Kubicek C.P."/>
            <person name="Druzhinina I.S."/>
        </authorList>
    </citation>
    <scope>NUCLEOTIDE SEQUENCE [LARGE SCALE GENOMIC DNA]</scope>
    <source>
        <strain evidence="2 3">CBS 125925</strain>
    </source>
</reference>
<dbReference type="Pfam" id="PF06985">
    <property type="entry name" value="HET"/>
    <property type="match status" value="1"/>
</dbReference>
<keyword evidence="3" id="KW-1185">Reference proteome</keyword>
<comment type="caution">
    <text evidence="2">The sequence shown here is derived from an EMBL/GenBank/DDBJ whole genome shotgun (WGS) entry which is preliminary data.</text>
</comment>
<name>A0A2H2ZGK9_TRIPA</name>
<gene>
    <name evidence="2" type="ORF">A9Z42_0068150</name>
</gene>
<dbReference type="PANTHER" id="PTHR24148:SF73">
    <property type="entry name" value="HET DOMAIN PROTEIN (AFU_ORTHOLOGUE AFUA_8G01020)"/>
    <property type="match status" value="1"/>
</dbReference>
<proteinExistence type="predicted"/>
<evidence type="ECO:0000259" key="1">
    <source>
        <dbReference type="Pfam" id="PF06985"/>
    </source>
</evidence>
<dbReference type="PANTHER" id="PTHR24148">
    <property type="entry name" value="ANKYRIN REPEAT DOMAIN-CONTAINING PROTEIN 39 HOMOLOG-RELATED"/>
    <property type="match status" value="1"/>
</dbReference>
<dbReference type="InterPro" id="IPR010730">
    <property type="entry name" value="HET"/>
</dbReference>
<evidence type="ECO:0000313" key="2">
    <source>
        <dbReference type="EMBL" id="OTA06113.1"/>
    </source>
</evidence>